<dbReference type="CDD" id="cd06223">
    <property type="entry name" value="PRTases_typeI"/>
    <property type="match status" value="1"/>
</dbReference>
<organism evidence="2 3">
    <name type="scientific">Companilactobacillus tucceti DSM 20183</name>
    <dbReference type="NCBI Taxonomy" id="1423811"/>
    <lineage>
        <taxon>Bacteria</taxon>
        <taxon>Bacillati</taxon>
        <taxon>Bacillota</taxon>
        <taxon>Bacilli</taxon>
        <taxon>Lactobacillales</taxon>
        <taxon>Lactobacillaceae</taxon>
        <taxon>Companilactobacillus</taxon>
    </lineage>
</organism>
<dbReference type="InterPro" id="IPR029057">
    <property type="entry name" value="PRTase-like"/>
</dbReference>
<dbReference type="InterPro" id="IPR051910">
    <property type="entry name" value="ComF/GntX_DNA_util-trans"/>
</dbReference>
<dbReference type="PANTHER" id="PTHR47505:SF1">
    <property type="entry name" value="DNA UTILIZATION PROTEIN YHGH"/>
    <property type="match status" value="1"/>
</dbReference>
<accession>A0A0R1J7T0</accession>
<dbReference type="PATRIC" id="fig|1423811.3.peg.1778"/>
<dbReference type="PANTHER" id="PTHR47505">
    <property type="entry name" value="DNA UTILIZATION PROTEIN YHGH"/>
    <property type="match status" value="1"/>
</dbReference>
<reference evidence="2 3" key="1">
    <citation type="journal article" date="2015" name="Genome Announc.">
        <title>Expanding the biotechnology potential of lactobacilli through comparative genomics of 213 strains and associated genera.</title>
        <authorList>
            <person name="Sun Z."/>
            <person name="Harris H.M."/>
            <person name="McCann A."/>
            <person name="Guo C."/>
            <person name="Argimon S."/>
            <person name="Zhang W."/>
            <person name="Yang X."/>
            <person name="Jeffery I.B."/>
            <person name="Cooney J.C."/>
            <person name="Kagawa T.F."/>
            <person name="Liu W."/>
            <person name="Song Y."/>
            <person name="Salvetti E."/>
            <person name="Wrobel A."/>
            <person name="Rasinkangas P."/>
            <person name="Parkhill J."/>
            <person name="Rea M.C."/>
            <person name="O'Sullivan O."/>
            <person name="Ritari J."/>
            <person name="Douillard F.P."/>
            <person name="Paul Ross R."/>
            <person name="Yang R."/>
            <person name="Briner A.E."/>
            <person name="Felis G.E."/>
            <person name="de Vos W.M."/>
            <person name="Barrangou R."/>
            <person name="Klaenhammer T.R."/>
            <person name="Caufield P.W."/>
            <person name="Cui Y."/>
            <person name="Zhang H."/>
            <person name="O'Toole P.W."/>
        </authorList>
    </citation>
    <scope>NUCLEOTIDE SEQUENCE [LARGE SCALE GENOMIC DNA]</scope>
    <source>
        <strain evidence="2 3">DSM 20183</strain>
    </source>
</reference>
<sequence length="226" mass="26661">MSKCLYCNNDFSYNLTIKEIFSFNPIFEDNLCQLCRNQLKPLSSTNGCSRCFKPEIKTICDDCRFWEDKYNIINCHQSLFGYNQFIHNYFKKYKRYGDILLADLFLKDLLTWSQSNKFDLITYIPASKSHQELRGFDPVWEMYHRVFELTPLLIKVDADKPQAQKNRSERLNTPQTFRCINDQLYSSETKVLLLDDIYTTGRTILHAKMALNAIGLTNIYTFSLSR</sequence>
<proteinExistence type="inferred from homology"/>
<comment type="caution">
    <text evidence="2">The sequence shown here is derived from an EMBL/GenBank/DDBJ whole genome shotgun (WGS) entry which is preliminary data.</text>
</comment>
<dbReference type="EMBL" id="AZDG01000006">
    <property type="protein sequence ID" value="KRK64889.1"/>
    <property type="molecule type" value="Genomic_DNA"/>
</dbReference>
<evidence type="ECO:0000313" key="2">
    <source>
        <dbReference type="EMBL" id="KRK64889.1"/>
    </source>
</evidence>
<dbReference type="AlphaFoldDB" id="A0A0R1J7T0"/>
<gene>
    <name evidence="2" type="ORF">FC72_GL001739</name>
</gene>
<protein>
    <submittedName>
        <fullName evidence="2">COMF operon protein 3</fullName>
    </submittedName>
</protein>
<keyword evidence="3" id="KW-1185">Reference proteome</keyword>
<name>A0A0R1J7T0_9LACO</name>
<dbReference type="Proteomes" id="UP000050929">
    <property type="component" value="Unassembled WGS sequence"/>
</dbReference>
<dbReference type="OrthoDB" id="9779910at2"/>
<dbReference type="STRING" id="1423811.FC72_GL001739"/>
<dbReference type="Gene3D" id="3.40.50.2020">
    <property type="match status" value="1"/>
</dbReference>
<comment type="similarity">
    <text evidence="1">Belongs to the ComF/GntX family.</text>
</comment>
<dbReference type="SUPFAM" id="SSF53271">
    <property type="entry name" value="PRTase-like"/>
    <property type="match status" value="1"/>
</dbReference>
<evidence type="ECO:0000256" key="1">
    <source>
        <dbReference type="ARBA" id="ARBA00008007"/>
    </source>
</evidence>
<evidence type="ECO:0000313" key="3">
    <source>
        <dbReference type="Proteomes" id="UP000050929"/>
    </source>
</evidence>
<dbReference type="InterPro" id="IPR000836">
    <property type="entry name" value="PRTase_dom"/>
</dbReference>